<reference evidence="2" key="2">
    <citation type="journal article" date="2015" name="Data Brief">
        <title>Shoot transcriptome of the giant reed, Arundo donax.</title>
        <authorList>
            <person name="Barrero R.A."/>
            <person name="Guerrero F.D."/>
            <person name="Moolhuijzen P."/>
            <person name="Goolsby J.A."/>
            <person name="Tidwell J."/>
            <person name="Bellgard S.E."/>
            <person name="Bellgard M.I."/>
        </authorList>
    </citation>
    <scope>NUCLEOTIDE SEQUENCE</scope>
    <source>
        <tissue evidence="2">Shoot tissue taken approximately 20 cm above the soil surface</tissue>
    </source>
</reference>
<organism evidence="2">
    <name type="scientific">Arundo donax</name>
    <name type="common">Giant reed</name>
    <name type="synonym">Donax arundinaceus</name>
    <dbReference type="NCBI Taxonomy" id="35708"/>
    <lineage>
        <taxon>Eukaryota</taxon>
        <taxon>Viridiplantae</taxon>
        <taxon>Streptophyta</taxon>
        <taxon>Embryophyta</taxon>
        <taxon>Tracheophyta</taxon>
        <taxon>Spermatophyta</taxon>
        <taxon>Magnoliopsida</taxon>
        <taxon>Liliopsida</taxon>
        <taxon>Poales</taxon>
        <taxon>Poaceae</taxon>
        <taxon>PACMAD clade</taxon>
        <taxon>Arundinoideae</taxon>
        <taxon>Arundineae</taxon>
        <taxon>Arundo</taxon>
    </lineage>
</organism>
<evidence type="ECO:0000256" key="1">
    <source>
        <dbReference type="SAM" id="MobiDB-lite"/>
    </source>
</evidence>
<reference evidence="2" key="1">
    <citation type="submission" date="2014-09" db="EMBL/GenBank/DDBJ databases">
        <authorList>
            <person name="Magalhaes I.L.F."/>
            <person name="Oliveira U."/>
            <person name="Santos F.R."/>
            <person name="Vidigal T.H.D.A."/>
            <person name="Brescovit A.D."/>
            <person name="Santos A.J."/>
        </authorList>
    </citation>
    <scope>NUCLEOTIDE SEQUENCE</scope>
    <source>
        <tissue evidence="2">Shoot tissue taken approximately 20 cm above the soil surface</tissue>
    </source>
</reference>
<dbReference type="EMBL" id="GBRH01187777">
    <property type="protein sequence ID" value="JAE10119.1"/>
    <property type="molecule type" value="Transcribed_RNA"/>
</dbReference>
<proteinExistence type="predicted"/>
<protein>
    <submittedName>
        <fullName evidence="2">Uncharacterized protein</fullName>
    </submittedName>
</protein>
<feature type="compositionally biased region" description="Gly residues" evidence="1">
    <location>
        <begin position="1"/>
        <end position="15"/>
    </location>
</feature>
<feature type="region of interest" description="Disordered" evidence="1">
    <location>
        <begin position="1"/>
        <end position="83"/>
    </location>
</feature>
<feature type="compositionally biased region" description="Low complexity" evidence="1">
    <location>
        <begin position="74"/>
        <end position="83"/>
    </location>
</feature>
<sequence length="141" mass="14804">MMCGGRRAGGDGGGQPPRRVRGGAAAVAGAGRGGGTRGEAHGVRVPDDGAARGRARGGWGERAKVEGDGGQEGGPPAAEPGARGIRLDARRALLRLARDPPPPLARHPYRPWNNFGFVAQFLCEMWHCYCGAVRACKRYTF</sequence>
<accession>A0A0A9FFZ6</accession>
<evidence type="ECO:0000313" key="2">
    <source>
        <dbReference type="EMBL" id="JAE10119.1"/>
    </source>
</evidence>
<name>A0A0A9FFZ6_ARUDO</name>
<feature type="compositionally biased region" description="Basic and acidic residues" evidence="1">
    <location>
        <begin position="38"/>
        <end position="51"/>
    </location>
</feature>
<dbReference type="AlphaFoldDB" id="A0A0A9FFZ6"/>